<evidence type="ECO:0000313" key="2">
    <source>
        <dbReference type="EMBL" id="CAD7454495.1"/>
    </source>
</evidence>
<dbReference type="InterPro" id="IPR050422">
    <property type="entry name" value="X-Pro_aminopeptidase_P"/>
</dbReference>
<dbReference type="Pfam" id="PF01321">
    <property type="entry name" value="Creatinase_N"/>
    <property type="match status" value="1"/>
</dbReference>
<dbReference type="InterPro" id="IPR029149">
    <property type="entry name" value="Creatin/AminoP/Spt16_N"/>
</dbReference>
<dbReference type="AlphaFoldDB" id="A0A7R9FJI9"/>
<dbReference type="Gene3D" id="3.40.350.10">
    <property type="entry name" value="Creatinase/prolidase N-terminal domain"/>
    <property type="match status" value="1"/>
</dbReference>
<evidence type="ECO:0000259" key="1">
    <source>
        <dbReference type="Pfam" id="PF01321"/>
    </source>
</evidence>
<name>A0A7R9FJI9_9NEOP</name>
<protein>
    <recommendedName>
        <fullName evidence="1">Creatinase N-terminal domain-containing protein</fullName>
    </recommendedName>
</protein>
<dbReference type="EMBL" id="OE000620">
    <property type="protein sequence ID" value="CAD7454495.1"/>
    <property type="molecule type" value="Genomic_DNA"/>
</dbReference>
<feature type="domain" description="Creatinase N-terminal" evidence="1">
    <location>
        <begin position="146"/>
        <end position="210"/>
    </location>
</feature>
<organism evidence="2">
    <name type="scientific">Timema tahoe</name>
    <dbReference type="NCBI Taxonomy" id="61484"/>
    <lineage>
        <taxon>Eukaryota</taxon>
        <taxon>Metazoa</taxon>
        <taxon>Ecdysozoa</taxon>
        <taxon>Arthropoda</taxon>
        <taxon>Hexapoda</taxon>
        <taxon>Insecta</taxon>
        <taxon>Pterygota</taxon>
        <taxon>Neoptera</taxon>
        <taxon>Polyneoptera</taxon>
        <taxon>Phasmatodea</taxon>
        <taxon>Timematodea</taxon>
        <taxon>Timematoidea</taxon>
        <taxon>Timematidae</taxon>
        <taxon>Timema</taxon>
    </lineage>
</organism>
<accession>A0A7R9FJI9</accession>
<dbReference type="PANTHER" id="PTHR43763">
    <property type="entry name" value="XAA-PRO AMINOPEPTIDASE 1"/>
    <property type="match status" value="1"/>
</dbReference>
<sequence>MNWSRQTQTNEVPSDVLKWSDLMPAGTALSPANSAVPGPQVGSHVTSGISRFVSLSERTGCQEGDVPPPSRQNSTERLSQLREVMRDAGVTGYVILSADDHQYTQPRLNPDLPVFGSLVYCKSNVLDHVATEADQKLLLSVLFQSAFLPDHDKRRHFLSGFTGSAGDAVVTLTSAALWTDSRYYQEADEQLDCNWLLMKTGYSSVSLTQHIGATE</sequence>
<dbReference type="InterPro" id="IPR000587">
    <property type="entry name" value="Creatinase_N"/>
</dbReference>
<dbReference type="PANTHER" id="PTHR43763:SF6">
    <property type="entry name" value="XAA-PRO AMINOPEPTIDASE 1"/>
    <property type="match status" value="1"/>
</dbReference>
<gene>
    <name evidence="2" type="ORF">TTEB3V08_LOCUS2597</name>
</gene>
<reference evidence="2" key="1">
    <citation type="submission" date="2020-11" db="EMBL/GenBank/DDBJ databases">
        <authorList>
            <person name="Tran Van P."/>
        </authorList>
    </citation>
    <scope>NUCLEOTIDE SEQUENCE</scope>
</reference>
<dbReference type="SUPFAM" id="SSF53092">
    <property type="entry name" value="Creatinase/prolidase N-terminal domain"/>
    <property type="match status" value="1"/>
</dbReference>
<proteinExistence type="predicted"/>